<dbReference type="AlphaFoldDB" id="A0A1E3P580"/>
<name>A0A1E3P580_WICAA</name>
<evidence type="ECO:0000313" key="1">
    <source>
        <dbReference type="EMBL" id="ODQ60523.1"/>
    </source>
</evidence>
<reference evidence="1 2" key="1">
    <citation type="journal article" date="2016" name="Proc. Natl. Acad. Sci. U.S.A.">
        <title>Comparative genomics of biotechnologically important yeasts.</title>
        <authorList>
            <person name="Riley R."/>
            <person name="Haridas S."/>
            <person name="Wolfe K.H."/>
            <person name="Lopes M.R."/>
            <person name="Hittinger C.T."/>
            <person name="Goeker M."/>
            <person name="Salamov A.A."/>
            <person name="Wisecaver J.H."/>
            <person name="Long T.M."/>
            <person name="Calvey C.H."/>
            <person name="Aerts A.L."/>
            <person name="Barry K.W."/>
            <person name="Choi C."/>
            <person name="Clum A."/>
            <person name="Coughlan A.Y."/>
            <person name="Deshpande S."/>
            <person name="Douglass A.P."/>
            <person name="Hanson S.J."/>
            <person name="Klenk H.-P."/>
            <person name="LaButti K.M."/>
            <person name="Lapidus A."/>
            <person name="Lindquist E.A."/>
            <person name="Lipzen A.M."/>
            <person name="Meier-Kolthoff J.P."/>
            <person name="Ohm R.A."/>
            <person name="Otillar R.P."/>
            <person name="Pangilinan J.L."/>
            <person name="Peng Y."/>
            <person name="Rokas A."/>
            <person name="Rosa C.A."/>
            <person name="Scheuner C."/>
            <person name="Sibirny A.A."/>
            <person name="Slot J.C."/>
            <person name="Stielow J.B."/>
            <person name="Sun H."/>
            <person name="Kurtzman C.P."/>
            <person name="Blackwell M."/>
            <person name="Grigoriev I.V."/>
            <person name="Jeffries T.W."/>
        </authorList>
    </citation>
    <scope>NUCLEOTIDE SEQUENCE [LARGE SCALE GENOMIC DNA]</scope>
    <source>
        <strain evidence="2">ATCC 58044 / CBS 1984 / NCYC 433 / NRRL Y-366-8</strain>
    </source>
</reference>
<gene>
    <name evidence="1" type="ORF">WICANDRAFT_103751</name>
</gene>
<keyword evidence="2" id="KW-1185">Reference proteome</keyword>
<dbReference type="OrthoDB" id="3980174at2759"/>
<dbReference type="Proteomes" id="UP000094112">
    <property type="component" value="Unassembled WGS sequence"/>
</dbReference>
<proteinExistence type="predicted"/>
<dbReference type="GeneID" id="30197637"/>
<organism evidence="1 2">
    <name type="scientific">Wickerhamomyces anomalus (strain ATCC 58044 / CBS 1984 / NCYC 433 / NRRL Y-366-8)</name>
    <name type="common">Yeast</name>
    <name type="synonym">Hansenula anomala</name>
    <dbReference type="NCBI Taxonomy" id="683960"/>
    <lineage>
        <taxon>Eukaryota</taxon>
        <taxon>Fungi</taxon>
        <taxon>Dikarya</taxon>
        <taxon>Ascomycota</taxon>
        <taxon>Saccharomycotina</taxon>
        <taxon>Saccharomycetes</taxon>
        <taxon>Phaffomycetales</taxon>
        <taxon>Wickerhamomycetaceae</taxon>
        <taxon>Wickerhamomyces</taxon>
    </lineage>
</organism>
<sequence>MSANDWNEYIQTPEGGYAKTKSTTTPSRLRTMAFENAQNHHISNDRKRGPSTPLTPTLIQKNIVKKQFSSHERRESLIEKGNGHHTKSIHYTYDEENNDFKENESLENELQNQENQEGYIFSGSNKGSPVSKKPAPLGIRLSGNLNTDYENLTPKIRNGIKLAVKESKKNRIQMMKDLYTNDNSASDSEYSEVSTIAGDTPNFKIQHQNLIYFKNGYYLNNDDSMYESEKENLINKKELNRVNDLLEFMKLEKQFEAE</sequence>
<accession>A0A1E3P580</accession>
<dbReference type="RefSeq" id="XP_019039730.1">
    <property type="nucleotide sequence ID" value="XM_019180391.1"/>
</dbReference>
<protein>
    <submittedName>
        <fullName evidence="1">Uncharacterized protein</fullName>
    </submittedName>
</protein>
<evidence type="ECO:0000313" key="2">
    <source>
        <dbReference type="Proteomes" id="UP000094112"/>
    </source>
</evidence>
<dbReference type="EMBL" id="KV454209">
    <property type="protein sequence ID" value="ODQ60523.1"/>
    <property type="molecule type" value="Genomic_DNA"/>
</dbReference>